<evidence type="ECO:0000256" key="4">
    <source>
        <dbReference type="ARBA" id="ARBA00023015"/>
    </source>
</evidence>
<feature type="compositionally biased region" description="Low complexity" evidence="10">
    <location>
        <begin position="739"/>
        <end position="766"/>
    </location>
</feature>
<dbReference type="STRING" id="5539.A0A3E2HJN0"/>
<dbReference type="Pfam" id="PF11635">
    <property type="entry name" value="Med16_N"/>
    <property type="match status" value="1"/>
</dbReference>
<name>A0A3E2HJN0_SCYLI</name>
<feature type="non-terminal residue" evidence="13">
    <location>
        <position position="1"/>
    </location>
</feature>
<reference evidence="13 14" key="1">
    <citation type="submission" date="2018-05" db="EMBL/GenBank/DDBJ databases">
        <title>Draft genome sequence of Scytalidium lignicola DSM 105466, a ubiquitous saprotrophic fungus.</title>
        <authorList>
            <person name="Buettner E."/>
            <person name="Gebauer A.M."/>
            <person name="Hofrichter M."/>
            <person name="Liers C."/>
            <person name="Kellner H."/>
        </authorList>
    </citation>
    <scope>NUCLEOTIDE SEQUENCE [LARGE SCALE GENOMIC DNA]</scope>
    <source>
        <strain evidence="13 14">DSM 105466</strain>
    </source>
</reference>
<keyword evidence="14" id="KW-1185">Reference proteome</keyword>
<evidence type="ECO:0000256" key="1">
    <source>
        <dbReference type="ARBA" id="ARBA00004123"/>
    </source>
</evidence>
<evidence type="ECO:0000313" key="13">
    <source>
        <dbReference type="EMBL" id="RFU33515.1"/>
    </source>
</evidence>
<dbReference type="AlphaFoldDB" id="A0A3E2HJN0"/>
<feature type="region of interest" description="Disordered" evidence="10">
    <location>
        <begin position="905"/>
        <end position="934"/>
    </location>
</feature>
<feature type="region of interest" description="Disordered" evidence="10">
    <location>
        <begin position="738"/>
        <end position="767"/>
    </location>
</feature>
<comment type="subunit">
    <text evidence="9">Component of the Mediator complex.</text>
</comment>
<accession>A0A3E2HJN0</accession>
<evidence type="ECO:0000256" key="8">
    <source>
        <dbReference type="ARBA" id="ARBA00032015"/>
    </source>
</evidence>
<evidence type="ECO:0000256" key="9">
    <source>
        <dbReference type="RuleBase" id="RU364149"/>
    </source>
</evidence>
<feature type="domain" description="Mediator complex subunit Med16 N-terminal" evidence="11">
    <location>
        <begin position="142"/>
        <end position="467"/>
    </location>
</feature>
<dbReference type="GO" id="GO:0016592">
    <property type="term" value="C:mediator complex"/>
    <property type="evidence" value="ECO:0007669"/>
    <property type="project" value="InterPro"/>
</dbReference>
<dbReference type="PANTHER" id="PTHR13224">
    <property type="entry name" value="THYROID HORMONE RECEPTOR-ASSOCIATED PROTEIN-RELATED"/>
    <property type="match status" value="1"/>
</dbReference>
<dbReference type="InterPro" id="IPR021665">
    <property type="entry name" value="Mediator_Med16_N"/>
</dbReference>
<evidence type="ECO:0000256" key="5">
    <source>
        <dbReference type="ARBA" id="ARBA00023159"/>
    </source>
</evidence>
<evidence type="ECO:0000256" key="2">
    <source>
        <dbReference type="ARBA" id="ARBA00006543"/>
    </source>
</evidence>
<protein>
    <recommendedName>
        <fullName evidence="3 9">Mediator of RNA polymerase II transcription subunit 16</fullName>
    </recommendedName>
    <alternativeName>
        <fullName evidence="8 9">Mediator complex subunit 16</fullName>
    </alternativeName>
</protein>
<keyword evidence="6 9" id="KW-0804">Transcription</keyword>
<evidence type="ECO:0000313" key="14">
    <source>
        <dbReference type="Proteomes" id="UP000258309"/>
    </source>
</evidence>
<evidence type="ECO:0000259" key="11">
    <source>
        <dbReference type="Pfam" id="PF11635"/>
    </source>
</evidence>
<dbReference type="GO" id="GO:0045893">
    <property type="term" value="P:positive regulation of DNA-templated transcription"/>
    <property type="evidence" value="ECO:0007669"/>
    <property type="project" value="TreeGrafter"/>
</dbReference>
<organism evidence="13 14">
    <name type="scientific">Scytalidium lignicola</name>
    <name type="common">Hyphomycete</name>
    <dbReference type="NCBI Taxonomy" id="5539"/>
    <lineage>
        <taxon>Eukaryota</taxon>
        <taxon>Fungi</taxon>
        <taxon>Dikarya</taxon>
        <taxon>Ascomycota</taxon>
        <taxon>Pezizomycotina</taxon>
        <taxon>Leotiomycetes</taxon>
        <taxon>Leotiomycetes incertae sedis</taxon>
        <taxon>Scytalidium</taxon>
    </lineage>
</organism>
<dbReference type="Proteomes" id="UP000258309">
    <property type="component" value="Unassembled WGS sequence"/>
</dbReference>
<keyword evidence="7 9" id="KW-0539">Nucleus</keyword>
<comment type="caution">
    <text evidence="13">The sequence shown here is derived from an EMBL/GenBank/DDBJ whole genome shotgun (WGS) entry which is preliminary data.</text>
</comment>
<evidence type="ECO:0000256" key="6">
    <source>
        <dbReference type="ARBA" id="ARBA00023163"/>
    </source>
</evidence>
<keyword evidence="5 9" id="KW-0010">Activator</keyword>
<proteinExistence type="inferred from homology"/>
<dbReference type="InterPro" id="IPR048339">
    <property type="entry name" value="Mediator_Med16_C"/>
</dbReference>
<dbReference type="Pfam" id="PF20719">
    <property type="entry name" value="Med16_C"/>
    <property type="match status" value="1"/>
</dbReference>
<feature type="non-terminal residue" evidence="13">
    <location>
        <position position="983"/>
    </location>
</feature>
<dbReference type="OMA" id="FDTTWLG"/>
<evidence type="ECO:0000256" key="3">
    <source>
        <dbReference type="ARBA" id="ARBA00019614"/>
    </source>
</evidence>
<keyword evidence="4 9" id="KW-0805">Transcription regulation</keyword>
<sequence>MPLMMEEEMEVDIDDLFGDGAGLAMPPRPPSKELYQRIDELRASGCCQSIAWSKWGSIASIAPNGATLELRNLRCSPENGDWALSEPTLTHQLSNELDGGPLKHLCWGPSGSELAVIDSVGRITILSLFSSLNKPTLSRQCQVDPVDDLHAVVGCYWLNLAPYPANRPTILNGPAIKEGSAYKYEASQAPVLGPCHPNHSKSAFVCITTNGILRVLWPQNTGKWYECHTELESIVSSDDLITHASICSDKTGTLLIAFATTSKQLRTVRALIDWGLPKIPDKMPVAALPLNPSVKTRHLAITSWLHDVPSETINASQLESSMTELTHLEFLPPCFDSNNQMTPPTVVAIRSYLPPLTTQYNQTVHTTIDRWEVHEKQQAVHSAFEQLSSRRNSVGSQPGNVVFLKKLESFTVNKIVLSMQPINLGRIICFAYSDSSVDYRDRITMTETFNDNDLNRVWHLSQIGFSYIEDESCLQAAFSPSFCSLVQIRNDGKIKWKPLEYHINDIGSTMEDPQYAAMIAALALSCSTAVMTSANHDDLIAIAHNHLKSNFAYDWLIELSRVFKITVDYSEEQHYDLLIRNTTIQLCLSIQNSLGFQGENSSRSFGGKFAWIVLQLRNIVVLVTMAANMKVPNLANDKTSPLEDPEVINALAGSVHWIIDLMAWLTDTLLTLPSTLPPNISLTNASNLSLPDLLNHLQATNTISLHLLLSSPTRGFLTAICRRLAHLDYIARKAIAQPGQGQSNNSPNTNNPNNPNQHINPNQQHPSSISPALRAAYYQIATLTANTIIRTKTFETLLSSLTTSIKTAYSTANPSLSGSPAAEKARNALEIKMLFGGEIPAAFKPVIIELFSTLLPALREEIDPGRLFFGDFSILEVDEDENSMRLRKSKGMTIDCFRKTWLKSPPKSFHPASSSGDRNGNHAHALDQTTPKNPTRWRRCARCAAVMEDVLSNRHALQWLAMQQRRCFCSGYWDTINFGDSVS</sequence>
<dbReference type="PANTHER" id="PTHR13224:SF6">
    <property type="entry name" value="MEDIATOR OF RNA POLYMERASE II TRANSCRIPTION SUBUNIT 16"/>
    <property type="match status" value="1"/>
</dbReference>
<gene>
    <name evidence="9" type="primary">MED16</name>
    <name evidence="13" type="ORF">B7463_g2798</name>
</gene>
<comment type="subcellular location">
    <subcellularLocation>
        <location evidence="1 9">Nucleus</location>
    </subcellularLocation>
</comment>
<evidence type="ECO:0000256" key="10">
    <source>
        <dbReference type="SAM" id="MobiDB-lite"/>
    </source>
</evidence>
<comment type="function">
    <text evidence="9">Component of the Mediator complex, a coactivator involved in the regulated transcription of nearly all RNA polymerase II-dependent genes. Mediator functions as a bridge to convey information from gene-specific regulatory proteins to the basal RNA polymerase II transcription machinery. Mediator is recruited to promoters by direct interactions with regulatory proteins and serves as a scaffold for the assembly of a functional preinitiation complex with RNA polymerase II and the general transcription factors.</text>
</comment>
<dbReference type="OrthoDB" id="4139168at2759"/>
<dbReference type="EMBL" id="NCSJ02000034">
    <property type="protein sequence ID" value="RFU33515.1"/>
    <property type="molecule type" value="Genomic_DNA"/>
</dbReference>
<evidence type="ECO:0000259" key="12">
    <source>
        <dbReference type="Pfam" id="PF20719"/>
    </source>
</evidence>
<evidence type="ECO:0000256" key="7">
    <source>
        <dbReference type="ARBA" id="ARBA00023242"/>
    </source>
</evidence>
<dbReference type="InterPro" id="IPR048338">
    <property type="entry name" value="Mediator_Med16"/>
</dbReference>
<feature type="domain" description="Mediator complex subunit 16 C-terminal" evidence="12">
    <location>
        <begin position="855"/>
        <end position="973"/>
    </location>
</feature>
<comment type="similarity">
    <text evidence="2 9">Belongs to the Mediator complex subunit 16 family.</text>
</comment>